<feature type="domain" description="Methyltransferase type 12" evidence="1">
    <location>
        <begin position="56"/>
        <end position="153"/>
    </location>
</feature>
<dbReference type="OrthoDB" id="649979at2"/>
<dbReference type="AlphaFoldDB" id="A0A1I6GFK6"/>
<keyword evidence="3" id="KW-1185">Reference proteome</keyword>
<dbReference type="RefSeq" id="WP_090198571.1">
    <property type="nucleotide sequence ID" value="NZ_FOYP01000001.1"/>
</dbReference>
<dbReference type="Gene3D" id="3.40.50.150">
    <property type="entry name" value="Vaccinia Virus protein VP39"/>
    <property type="match status" value="1"/>
</dbReference>
<proteinExistence type="predicted"/>
<gene>
    <name evidence="2" type="ORF">SAMN04488005_1580</name>
</gene>
<dbReference type="Proteomes" id="UP000199478">
    <property type="component" value="Unassembled WGS sequence"/>
</dbReference>
<dbReference type="CDD" id="cd02440">
    <property type="entry name" value="AdoMet_MTases"/>
    <property type="match status" value="1"/>
</dbReference>
<organism evidence="2 3">
    <name type="scientific">Yoonia tamlensis</name>
    <dbReference type="NCBI Taxonomy" id="390270"/>
    <lineage>
        <taxon>Bacteria</taxon>
        <taxon>Pseudomonadati</taxon>
        <taxon>Pseudomonadota</taxon>
        <taxon>Alphaproteobacteria</taxon>
        <taxon>Rhodobacterales</taxon>
        <taxon>Paracoccaceae</taxon>
        <taxon>Yoonia</taxon>
    </lineage>
</organism>
<evidence type="ECO:0000313" key="3">
    <source>
        <dbReference type="Proteomes" id="UP000199478"/>
    </source>
</evidence>
<dbReference type="InterPro" id="IPR029063">
    <property type="entry name" value="SAM-dependent_MTases_sf"/>
</dbReference>
<dbReference type="STRING" id="390270.SAMN04488005_1580"/>
<dbReference type="GO" id="GO:0008168">
    <property type="term" value="F:methyltransferase activity"/>
    <property type="evidence" value="ECO:0007669"/>
    <property type="project" value="UniProtKB-KW"/>
</dbReference>
<dbReference type="EMBL" id="FOYP01000001">
    <property type="protein sequence ID" value="SFR40959.1"/>
    <property type="molecule type" value="Genomic_DNA"/>
</dbReference>
<keyword evidence="2" id="KW-0808">Transferase</keyword>
<dbReference type="InterPro" id="IPR013217">
    <property type="entry name" value="Methyltransf_12"/>
</dbReference>
<evidence type="ECO:0000259" key="1">
    <source>
        <dbReference type="Pfam" id="PF08242"/>
    </source>
</evidence>
<dbReference type="SUPFAM" id="SSF53335">
    <property type="entry name" value="S-adenosyl-L-methionine-dependent methyltransferases"/>
    <property type="match status" value="1"/>
</dbReference>
<name>A0A1I6GFK6_9RHOB</name>
<evidence type="ECO:0000313" key="2">
    <source>
        <dbReference type="EMBL" id="SFR40959.1"/>
    </source>
</evidence>
<reference evidence="3" key="1">
    <citation type="submission" date="2016-10" db="EMBL/GenBank/DDBJ databases">
        <authorList>
            <person name="Varghese N."/>
            <person name="Submissions S."/>
        </authorList>
    </citation>
    <scope>NUCLEOTIDE SEQUENCE [LARGE SCALE GENOMIC DNA]</scope>
    <source>
        <strain evidence="3">DSM 26879</strain>
    </source>
</reference>
<keyword evidence="2" id="KW-0489">Methyltransferase</keyword>
<dbReference type="Pfam" id="PF08242">
    <property type="entry name" value="Methyltransf_12"/>
    <property type="match status" value="1"/>
</dbReference>
<dbReference type="GO" id="GO:0032259">
    <property type="term" value="P:methylation"/>
    <property type="evidence" value="ECO:0007669"/>
    <property type="project" value="UniProtKB-KW"/>
</dbReference>
<sequence>MSDVRDQYESFPYPARDPRDEAKRLITGSPSIPIEMDHCLWAGQRDWSQPLRVLVAGGGTGDGLVQLAQLLTDAGKPYAITYVDLSTASRKVAEARIKARGLTGVSFHTGSLLDAPDFGVFDYIDCCGVLHHLPDPRAGLQALRAALAPGGGLGFMVYAPYGRSGVYPLQAAFNRLYGHLPPRARLKHAKKAFAAIPETHPLHRNPHLGDHKQSDAGFYDLLVHSQDQAFDVAAWVGALNDTGWALAAFAQPGLYDLGRLVDVPENMDDITRLATAEQLRGTIKVHVGYARAATDPTPHWQAAPDRVPHLHNVPAAAFAAAIAAQKIPKLRMGTEQIDVQIPAAAAPLVAGINGQNSIRAIAQDAGIAEEKALKLWTKIDAALTPWGTLRYSGITR</sequence>
<accession>A0A1I6GFK6</accession>
<protein>
    <submittedName>
        <fullName evidence="2">Methyltransferase domain-containing protein</fullName>
    </submittedName>
</protein>